<comment type="caution">
    <text evidence="1">The sequence shown here is derived from an EMBL/GenBank/DDBJ whole genome shotgun (WGS) entry which is preliminary data.</text>
</comment>
<dbReference type="RefSeq" id="WP_167273663.1">
    <property type="nucleotide sequence ID" value="NZ_JAASQJ010000004.1"/>
</dbReference>
<dbReference type="Proteomes" id="UP001179181">
    <property type="component" value="Unassembled WGS sequence"/>
</dbReference>
<protein>
    <submittedName>
        <fullName evidence="1">Uncharacterized protein</fullName>
    </submittedName>
</protein>
<gene>
    <name evidence="1" type="ORF">FHS68_003978</name>
</gene>
<name>A0ABX0UP94_9BACT</name>
<sequence length="122" mass="14620">MKPTPEQLRDFFKSEVFHTDHLIESNYDQAIQEFYLRFYPESDFVKPVPNPRKWQTTYVRKYSVKAFLRTKDGLIHHVIFKQGSGANQILNFDGSTWEGDHNLLDVWQEYYESDQSFELRHG</sequence>
<proteinExistence type="predicted"/>
<reference evidence="1 2" key="1">
    <citation type="submission" date="2020-03" db="EMBL/GenBank/DDBJ databases">
        <title>Genomic Encyclopedia of Type Strains, Phase IV (KMG-IV): sequencing the most valuable type-strain genomes for metagenomic binning, comparative biology and taxonomic classification.</title>
        <authorList>
            <person name="Goeker M."/>
        </authorList>
    </citation>
    <scope>NUCLEOTIDE SEQUENCE [LARGE SCALE GENOMIC DNA]</scope>
    <source>
        <strain evidence="1 2">DSM 102865</strain>
    </source>
</reference>
<accession>A0ABX0UP94</accession>
<organism evidence="1 2">
    <name type="scientific">Dyadobacter arcticus</name>
    <dbReference type="NCBI Taxonomy" id="1078754"/>
    <lineage>
        <taxon>Bacteria</taxon>
        <taxon>Pseudomonadati</taxon>
        <taxon>Bacteroidota</taxon>
        <taxon>Cytophagia</taxon>
        <taxon>Cytophagales</taxon>
        <taxon>Spirosomataceae</taxon>
        <taxon>Dyadobacter</taxon>
    </lineage>
</organism>
<evidence type="ECO:0000313" key="1">
    <source>
        <dbReference type="EMBL" id="NIJ54791.1"/>
    </source>
</evidence>
<dbReference type="EMBL" id="JAASQJ010000004">
    <property type="protein sequence ID" value="NIJ54791.1"/>
    <property type="molecule type" value="Genomic_DNA"/>
</dbReference>
<keyword evidence="2" id="KW-1185">Reference proteome</keyword>
<evidence type="ECO:0000313" key="2">
    <source>
        <dbReference type="Proteomes" id="UP001179181"/>
    </source>
</evidence>